<organism evidence="2 3">
    <name type="scientific">Duganella phyllosphaerae</name>
    <dbReference type="NCBI Taxonomy" id="762836"/>
    <lineage>
        <taxon>Bacteria</taxon>
        <taxon>Pseudomonadati</taxon>
        <taxon>Pseudomonadota</taxon>
        <taxon>Betaproteobacteria</taxon>
        <taxon>Burkholderiales</taxon>
        <taxon>Oxalobacteraceae</taxon>
        <taxon>Telluria group</taxon>
        <taxon>Duganella</taxon>
    </lineage>
</organism>
<dbReference type="Proteomes" id="UP000175989">
    <property type="component" value="Unassembled WGS sequence"/>
</dbReference>
<feature type="region of interest" description="Disordered" evidence="1">
    <location>
        <begin position="33"/>
        <end position="55"/>
    </location>
</feature>
<gene>
    <name evidence="2" type="ORF">DUPY_52650</name>
</gene>
<comment type="caution">
    <text evidence="2">The sequence shown here is derived from an EMBL/GenBank/DDBJ whole genome shotgun (WGS) entry which is preliminary data.</text>
</comment>
<protein>
    <submittedName>
        <fullName evidence="2">Uncharacterized protein</fullName>
    </submittedName>
</protein>
<evidence type="ECO:0000313" key="3">
    <source>
        <dbReference type="Proteomes" id="UP000175989"/>
    </source>
</evidence>
<proteinExistence type="predicted"/>
<evidence type="ECO:0000313" key="2">
    <source>
        <dbReference type="EMBL" id="OEZ91135.1"/>
    </source>
</evidence>
<reference evidence="3" key="1">
    <citation type="journal article" date="2016" name="Front. Microbiol.">
        <title>Molecular Keys to the Janthinobacterium and Duganella spp. Interaction with the Plant Pathogen Fusarium graminearum.</title>
        <authorList>
            <person name="Haack F.S."/>
            <person name="Poehlein A."/>
            <person name="Kroger C."/>
            <person name="Voigt C.A."/>
            <person name="Piepenbring M."/>
            <person name="Bode H.B."/>
            <person name="Daniel R."/>
            <person name="Schafer W."/>
            <person name="Streit W.R."/>
        </authorList>
    </citation>
    <scope>NUCLEOTIDE SEQUENCE [LARGE SCALE GENOMIC DNA]</scope>
    <source>
        <strain evidence="3">T54</strain>
    </source>
</reference>
<dbReference type="EMBL" id="LROM01000154">
    <property type="protein sequence ID" value="OEZ91135.1"/>
    <property type="molecule type" value="Genomic_DNA"/>
</dbReference>
<sequence length="109" mass="11791">MLSLPLHGFAMQWGTLLSGEHTSVAHEIEHDEGVQHHHDADGVVHYDDSGESTRHMFDHSVTPQPLLSALPLLPGAPEQLVSTVPAHVESHIPDPLLESPLRPPTIALG</sequence>
<evidence type="ECO:0000256" key="1">
    <source>
        <dbReference type="SAM" id="MobiDB-lite"/>
    </source>
</evidence>
<name>A0A1E7W5P7_9BURK</name>
<accession>A0A1E7W5P7</accession>
<keyword evidence="3" id="KW-1185">Reference proteome</keyword>
<dbReference type="AlphaFoldDB" id="A0A1E7W5P7"/>